<proteinExistence type="predicted"/>
<organism evidence="2 3">
    <name type="scientific">Niveispirillum cyanobacteriorum</name>
    <dbReference type="NCBI Taxonomy" id="1612173"/>
    <lineage>
        <taxon>Bacteria</taxon>
        <taxon>Pseudomonadati</taxon>
        <taxon>Pseudomonadota</taxon>
        <taxon>Alphaproteobacteria</taxon>
        <taxon>Rhodospirillales</taxon>
        <taxon>Azospirillaceae</taxon>
        <taxon>Niveispirillum</taxon>
    </lineage>
</organism>
<dbReference type="AlphaFoldDB" id="A0A2K9NKH7"/>
<geneLocation type="plasmid" evidence="2 3">
    <name>unnamed1</name>
</geneLocation>
<dbReference type="InterPro" id="IPR029058">
    <property type="entry name" value="AB_hydrolase_fold"/>
</dbReference>
<dbReference type="Gene3D" id="3.40.50.1820">
    <property type="entry name" value="alpha/beta hydrolase"/>
    <property type="match status" value="1"/>
</dbReference>
<evidence type="ECO:0000259" key="1">
    <source>
        <dbReference type="Pfam" id="PF06057"/>
    </source>
</evidence>
<evidence type="ECO:0000313" key="2">
    <source>
        <dbReference type="EMBL" id="AUN33577.1"/>
    </source>
</evidence>
<accession>A0A2K9NKH7</accession>
<dbReference type="Proteomes" id="UP000234752">
    <property type="component" value="Plasmid unnamed1"/>
</dbReference>
<gene>
    <name evidence="2" type="ORF">C0V82_24875</name>
</gene>
<dbReference type="InterPro" id="IPR010333">
    <property type="entry name" value="VirJ"/>
</dbReference>
<name>A0A2K9NKH7_9PROT</name>
<evidence type="ECO:0000313" key="3">
    <source>
        <dbReference type="Proteomes" id="UP000234752"/>
    </source>
</evidence>
<dbReference type="Pfam" id="PF06057">
    <property type="entry name" value="VirJ"/>
    <property type="match status" value="1"/>
</dbReference>
<feature type="domain" description="Bacterial virulence" evidence="1">
    <location>
        <begin position="264"/>
        <end position="452"/>
    </location>
</feature>
<dbReference type="EMBL" id="CP025613">
    <property type="protein sequence ID" value="AUN33577.1"/>
    <property type="molecule type" value="Genomic_DNA"/>
</dbReference>
<dbReference type="KEGG" id="ncb:C0V82_24875"/>
<keyword evidence="3" id="KW-1185">Reference proteome</keyword>
<reference evidence="2 3" key="1">
    <citation type="submission" date="2017-12" db="EMBL/GenBank/DDBJ databases">
        <title>Genomes of bacteria within cyanobacterial aggregates.</title>
        <authorList>
            <person name="Cai H."/>
        </authorList>
    </citation>
    <scope>NUCLEOTIDE SEQUENCE [LARGE SCALE GENOMIC DNA]</scope>
    <source>
        <strain evidence="2 3">TH16</strain>
        <plasmid evidence="2 3">unnamed1</plasmid>
    </source>
</reference>
<sequence length="455" mass="48164">MGSPLYGGAGRVEPDAGPGRYYRPDCRRIAGSGGEMTMRGVIMGLLVAGLAALTVPAWWVHRYDIAPSWVHLPVDGLLGPVRVMQAMGRQDGPVVMLLSGPEGWDARSGHLARRLVHAGVVVIGLDLKEVTARVAAADGECVDPSWALQDVAHAAQRGLGLKRYQLPVLAGIGAGADMAVAMAGTGTPAILGGAVAVDEAKGPLPKPFCANPQGAQVPVVRPSGGGRPGERLIAEMARRVEAQGADELSDLPLTELPAEAKHGVLAIVYSGDGGWRDLDKDIAEYLQSQGVPTVGLDMLRYYWAWRSPEDSAVDLSRLITHYRKAWGVEKVVLVGYSFGADVMPALYNLLPAEQRDSVVQVSLLALSARANFEVTVGEFLTANSESTQPTKPDLDRIAPSKLQCFEGREDADGVCDTLVGTGVEVVATEGGHHFDGNYEALAARILAGVETRMGR</sequence>
<protein>
    <recommendedName>
        <fullName evidence="1">Bacterial virulence domain-containing protein</fullName>
    </recommendedName>
</protein>
<dbReference type="SUPFAM" id="SSF53474">
    <property type="entry name" value="alpha/beta-Hydrolases"/>
    <property type="match status" value="2"/>
</dbReference>
<keyword evidence="2" id="KW-0614">Plasmid</keyword>